<feature type="non-terminal residue" evidence="12">
    <location>
        <position position="279"/>
    </location>
</feature>
<evidence type="ECO:0000256" key="7">
    <source>
        <dbReference type="ARBA" id="ARBA00023157"/>
    </source>
</evidence>
<feature type="signal peptide" evidence="11">
    <location>
        <begin position="1"/>
        <end position="23"/>
    </location>
</feature>
<comment type="subcellular location">
    <subcellularLocation>
        <location evidence="1">Membrane</location>
        <topology evidence="1">Single-pass membrane protein</topology>
    </subcellularLocation>
</comment>
<dbReference type="EMBL" id="JAXCGZ010002924">
    <property type="protein sequence ID" value="KAK7083494.1"/>
    <property type="molecule type" value="Genomic_DNA"/>
</dbReference>
<keyword evidence="7 10" id="KW-1015">Disulfide bond</keyword>
<keyword evidence="8" id="KW-0675">Receptor</keyword>
<gene>
    <name evidence="12" type="ORF">SK128_020529</name>
</gene>
<dbReference type="AlphaFoldDB" id="A0AAN8XSQ1"/>
<evidence type="ECO:0000256" key="3">
    <source>
        <dbReference type="ARBA" id="ARBA00022729"/>
    </source>
</evidence>
<organism evidence="12 13">
    <name type="scientific">Halocaridina rubra</name>
    <name type="common">Hawaiian red shrimp</name>
    <dbReference type="NCBI Taxonomy" id="373956"/>
    <lineage>
        <taxon>Eukaryota</taxon>
        <taxon>Metazoa</taxon>
        <taxon>Ecdysozoa</taxon>
        <taxon>Arthropoda</taxon>
        <taxon>Crustacea</taxon>
        <taxon>Multicrustacea</taxon>
        <taxon>Malacostraca</taxon>
        <taxon>Eumalacostraca</taxon>
        <taxon>Eucarida</taxon>
        <taxon>Decapoda</taxon>
        <taxon>Pleocyemata</taxon>
        <taxon>Caridea</taxon>
        <taxon>Atyoidea</taxon>
        <taxon>Atyidae</taxon>
        <taxon>Halocaridina</taxon>
    </lineage>
</organism>
<dbReference type="GO" id="GO:0043235">
    <property type="term" value="C:receptor complex"/>
    <property type="evidence" value="ECO:0007669"/>
    <property type="project" value="TreeGrafter"/>
</dbReference>
<keyword evidence="6" id="KW-0472">Membrane</keyword>
<dbReference type="CDD" id="cd00112">
    <property type="entry name" value="LDLa"/>
    <property type="match status" value="5"/>
</dbReference>
<evidence type="ECO:0000256" key="1">
    <source>
        <dbReference type="ARBA" id="ARBA00004167"/>
    </source>
</evidence>
<evidence type="ECO:0000313" key="12">
    <source>
        <dbReference type="EMBL" id="KAK7083494.1"/>
    </source>
</evidence>
<dbReference type="SUPFAM" id="SSF57424">
    <property type="entry name" value="LDL receptor-like module"/>
    <property type="match status" value="5"/>
</dbReference>
<keyword evidence="4" id="KW-0677">Repeat</keyword>
<evidence type="ECO:0000256" key="2">
    <source>
        <dbReference type="ARBA" id="ARBA00022692"/>
    </source>
</evidence>
<name>A0AAN8XSQ1_HALRR</name>
<feature type="disulfide bond" evidence="10">
    <location>
        <begin position="69"/>
        <end position="81"/>
    </location>
</feature>
<dbReference type="FunFam" id="4.10.400.10:FF:000011">
    <property type="entry name" value="Low-density lipoprotein receptor-related protein 1"/>
    <property type="match status" value="1"/>
</dbReference>
<evidence type="ECO:0000256" key="9">
    <source>
        <dbReference type="ARBA" id="ARBA00023180"/>
    </source>
</evidence>
<comment type="caution">
    <text evidence="12">The sequence shown here is derived from an EMBL/GenBank/DDBJ whole genome shotgun (WGS) entry which is preliminary data.</text>
</comment>
<keyword evidence="3 11" id="KW-0732">Signal</keyword>
<keyword evidence="9" id="KW-0325">Glycoprotein</keyword>
<dbReference type="PANTHER" id="PTHR22722:SF14">
    <property type="entry name" value="MEGALIN, ISOFORM A"/>
    <property type="match status" value="1"/>
</dbReference>
<feature type="disulfide bond" evidence="10">
    <location>
        <begin position="245"/>
        <end position="257"/>
    </location>
</feature>
<accession>A0AAN8XSQ1</accession>
<feature type="disulfide bond" evidence="10">
    <location>
        <begin position="264"/>
        <end position="279"/>
    </location>
</feature>
<dbReference type="Proteomes" id="UP001381693">
    <property type="component" value="Unassembled WGS sequence"/>
</dbReference>
<dbReference type="PRINTS" id="PR00261">
    <property type="entry name" value="LDLRECEPTOR"/>
</dbReference>
<feature type="disulfide bond" evidence="10">
    <location>
        <begin position="252"/>
        <end position="270"/>
    </location>
</feature>
<keyword evidence="13" id="KW-1185">Reference proteome</keyword>
<evidence type="ECO:0000256" key="8">
    <source>
        <dbReference type="ARBA" id="ARBA00023170"/>
    </source>
</evidence>
<dbReference type="GO" id="GO:0005886">
    <property type="term" value="C:plasma membrane"/>
    <property type="evidence" value="ECO:0007669"/>
    <property type="project" value="TreeGrafter"/>
</dbReference>
<dbReference type="PROSITE" id="PS01209">
    <property type="entry name" value="LDLRA_1"/>
    <property type="match status" value="2"/>
</dbReference>
<reference evidence="12 13" key="1">
    <citation type="submission" date="2023-11" db="EMBL/GenBank/DDBJ databases">
        <title>Halocaridina rubra genome assembly.</title>
        <authorList>
            <person name="Smith C."/>
        </authorList>
    </citation>
    <scope>NUCLEOTIDE SEQUENCE [LARGE SCALE GENOMIC DNA]</scope>
    <source>
        <strain evidence="12">EP-1</strain>
        <tissue evidence="12">Whole</tissue>
    </source>
</reference>
<dbReference type="PANTHER" id="PTHR22722">
    <property type="entry name" value="LOW-DENSITY LIPOPROTEIN RECEPTOR-RELATED PROTEIN 2-RELATED"/>
    <property type="match status" value="1"/>
</dbReference>
<dbReference type="SMART" id="SM00192">
    <property type="entry name" value="LDLa"/>
    <property type="match status" value="5"/>
</dbReference>
<keyword evidence="2" id="KW-0812">Transmembrane</keyword>
<dbReference type="PROSITE" id="PS50068">
    <property type="entry name" value="LDLRA_2"/>
    <property type="match status" value="5"/>
</dbReference>
<dbReference type="InterPro" id="IPR023415">
    <property type="entry name" value="LDLR_class-A_CS"/>
</dbReference>
<dbReference type="Gene3D" id="4.10.400.10">
    <property type="entry name" value="Low-density Lipoprotein Receptor"/>
    <property type="match status" value="5"/>
</dbReference>
<comment type="caution">
    <text evidence="10">Lacks conserved residue(s) required for the propagation of feature annotation.</text>
</comment>
<dbReference type="InterPro" id="IPR002172">
    <property type="entry name" value="LDrepeatLR_classA_rpt"/>
</dbReference>
<sequence>MERVLLGCLLAILVVVYPKHGSAIGSRIVQICQMNWDVERTSLAESNAYRSESQNPKILTVAASVETSCSPGNFQCRNGRCIAAVFLCDGDNDCRDENETGISSDEAECVYTCPEDQLTCANGDCIPHIWHCDGQTDCADGSDEPEDCGTMVCSEDKFKCSSTGRCIPRKWVCDGDSDCVEDDSDEHPPEGCPIPVGISCPPGQFICPMFDQFEHRCIPNEYLCDGREDCWDGSDEPDSCPPRTCLDSQFTCASGKCIPKAWICNGRDDCYDKSDEINC</sequence>
<feature type="disulfide bond" evidence="10">
    <location>
        <begin position="113"/>
        <end position="125"/>
    </location>
</feature>
<evidence type="ECO:0000256" key="10">
    <source>
        <dbReference type="PROSITE-ProRule" id="PRU00124"/>
    </source>
</evidence>
<dbReference type="FunFam" id="4.10.400.10:FF:000002">
    <property type="entry name" value="Low-density lipoprotein receptor-related protein 1"/>
    <property type="match status" value="1"/>
</dbReference>
<evidence type="ECO:0000256" key="4">
    <source>
        <dbReference type="ARBA" id="ARBA00022737"/>
    </source>
</evidence>
<evidence type="ECO:0000256" key="11">
    <source>
        <dbReference type="SAM" id="SignalP"/>
    </source>
</evidence>
<keyword evidence="5" id="KW-1133">Transmembrane helix</keyword>
<feature type="disulfide bond" evidence="10">
    <location>
        <begin position="76"/>
        <end position="94"/>
    </location>
</feature>
<dbReference type="InterPro" id="IPR036055">
    <property type="entry name" value="LDL_receptor-like_sf"/>
</dbReference>
<feature type="chain" id="PRO_5042927909" evidence="11">
    <location>
        <begin position="24"/>
        <end position="279"/>
    </location>
</feature>
<evidence type="ECO:0000313" key="13">
    <source>
        <dbReference type="Proteomes" id="UP001381693"/>
    </source>
</evidence>
<evidence type="ECO:0000256" key="6">
    <source>
        <dbReference type="ARBA" id="ARBA00023136"/>
    </source>
</evidence>
<proteinExistence type="predicted"/>
<feature type="disulfide bond" evidence="10">
    <location>
        <begin position="120"/>
        <end position="138"/>
    </location>
</feature>
<evidence type="ECO:0000256" key="5">
    <source>
        <dbReference type="ARBA" id="ARBA00022989"/>
    </source>
</evidence>
<protein>
    <submittedName>
        <fullName evidence="12">Uncharacterized protein</fullName>
    </submittedName>
</protein>
<dbReference type="InterPro" id="IPR051221">
    <property type="entry name" value="LDLR-related"/>
</dbReference>
<dbReference type="Pfam" id="PF00057">
    <property type="entry name" value="Ldl_recept_a"/>
    <property type="match status" value="5"/>
</dbReference>